<sequence length="337" mass="36964">MGNVPITTCNKVLGCDFGGVSEVFCHASRSIRYNEEDVQLALRVVYAPMEDASAEFLKMGQEVLIAGIKKVQGWDPLTWRQERVARQQVTGQTSQLWPSLSESRFGRAHRAWSVEILASDGRGGVRNLPGLLQVAHARKDRELDKVKGAVQEISTVANYARRFNHHVAELAGEDPDVPAIRVATTVACFVLDGVNPEIADAGDTLLLTLFDAKNLTKFVFEGAEDFLELPQAFFHFVLWSSGGKELVADLQGIQQERDLLLVDPVLLTTGDLDISELLSLATSTGTGSDFQTCNRKRFNLWHPRCAQLCQSFDPQRRGGNTRRACGVPLPNCGVGGG</sequence>
<feature type="domain" description="Alpha-type protein kinase" evidence="4">
    <location>
        <begin position="71"/>
        <end position="317"/>
    </location>
</feature>
<evidence type="ECO:0000313" key="6">
    <source>
        <dbReference type="EMBL" id="CAL1147792.1"/>
    </source>
</evidence>
<dbReference type="Pfam" id="PF02816">
    <property type="entry name" value="Alpha_kinase"/>
    <property type="match status" value="1"/>
</dbReference>
<dbReference type="GO" id="GO:0004674">
    <property type="term" value="F:protein serine/threonine kinase activity"/>
    <property type="evidence" value="ECO:0007669"/>
    <property type="project" value="UniProtKB-KW"/>
</dbReference>
<evidence type="ECO:0000256" key="2">
    <source>
        <dbReference type="ARBA" id="ARBA00022679"/>
    </source>
</evidence>
<dbReference type="PROSITE" id="PS51158">
    <property type="entry name" value="ALPHA_KINASE"/>
    <property type="match status" value="1"/>
</dbReference>
<dbReference type="InterPro" id="IPR011009">
    <property type="entry name" value="Kinase-like_dom_sf"/>
</dbReference>
<evidence type="ECO:0000256" key="3">
    <source>
        <dbReference type="ARBA" id="ARBA00022777"/>
    </source>
</evidence>
<keyword evidence="3" id="KW-0418">Kinase</keyword>
<accession>A0A9P1G1V6</accession>
<reference evidence="5" key="1">
    <citation type="submission" date="2022-10" db="EMBL/GenBank/DDBJ databases">
        <authorList>
            <person name="Chen Y."/>
            <person name="Dougan E. K."/>
            <person name="Chan C."/>
            <person name="Rhodes N."/>
            <person name="Thang M."/>
        </authorList>
    </citation>
    <scope>NUCLEOTIDE SEQUENCE</scope>
</reference>
<organism evidence="5">
    <name type="scientific">Cladocopium goreaui</name>
    <dbReference type="NCBI Taxonomy" id="2562237"/>
    <lineage>
        <taxon>Eukaryota</taxon>
        <taxon>Sar</taxon>
        <taxon>Alveolata</taxon>
        <taxon>Dinophyceae</taxon>
        <taxon>Suessiales</taxon>
        <taxon>Symbiodiniaceae</taxon>
        <taxon>Cladocopium</taxon>
    </lineage>
</organism>
<dbReference type="EMBL" id="CAMXCT030001949">
    <property type="protein sequence ID" value="CAL4781729.1"/>
    <property type="molecule type" value="Genomic_DNA"/>
</dbReference>
<evidence type="ECO:0000313" key="5">
    <source>
        <dbReference type="EMBL" id="CAI3994417.1"/>
    </source>
</evidence>
<dbReference type="Proteomes" id="UP001152797">
    <property type="component" value="Unassembled WGS sequence"/>
</dbReference>
<evidence type="ECO:0000313" key="7">
    <source>
        <dbReference type="EMBL" id="CAL4781729.1"/>
    </source>
</evidence>
<proteinExistence type="predicted"/>
<evidence type="ECO:0000313" key="8">
    <source>
        <dbReference type="Proteomes" id="UP001152797"/>
    </source>
</evidence>
<dbReference type="AlphaFoldDB" id="A0A9P1G1V6"/>
<gene>
    <name evidence="5" type="ORF">C1SCF055_LOCUS21065</name>
</gene>
<comment type="caution">
    <text evidence="5">The sequence shown here is derived from an EMBL/GenBank/DDBJ whole genome shotgun (WGS) entry which is preliminary data.</text>
</comment>
<reference evidence="6" key="2">
    <citation type="submission" date="2024-04" db="EMBL/GenBank/DDBJ databases">
        <authorList>
            <person name="Chen Y."/>
            <person name="Shah S."/>
            <person name="Dougan E. K."/>
            <person name="Thang M."/>
            <person name="Chan C."/>
        </authorList>
    </citation>
    <scope>NUCLEOTIDE SEQUENCE [LARGE SCALE GENOMIC DNA]</scope>
</reference>
<evidence type="ECO:0000259" key="4">
    <source>
        <dbReference type="PROSITE" id="PS51158"/>
    </source>
</evidence>
<dbReference type="SUPFAM" id="SSF56112">
    <property type="entry name" value="Protein kinase-like (PK-like)"/>
    <property type="match status" value="1"/>
</dbReference>
<keyword evidence="1" id="KW-0723">Serine/threonine-protein kinase</keyword>
<keyword evidence="2" id="KW-0808">Transferase</keyword>
<dbReference type="EMBL" id="CAMXCT010001949">
    <property type="protein sequence ID" value="CAI3994417.1"/>
    <property type="molecule type" value="Genomic_DNA"/>
</dbReference>
<evidence type="ECO:0000256" key="1">
    <source>
        <dbReference type="ARBA" id="ARBA00022527"/>
    </source>
</evidence>
<dbReference type="InterPro" id="IPR004166">
    <property type="entry name" value="a-kinase_dom"/>
</dbReference>
<dbReference type="OrthoDB" id="420328at2759"/>
<dbReference type="EMBL" id="CAMXCT020001949">
    <property type="protein sequence ID" value="CAL1147792.1"/>
    <property type="molecule type" value="Genomic_DNA"/>
</dbReference>
<dbReference type="Gene3D" id="3.20.200.10">
    <property type="entry name" value="MHCK/EF2 kinase"/>
    <property type="match status" value="1"/>
</dbReference>
<protein>
    <submittedName>
        <fullName evidence="7">Luc7-like protein</fullName>
    </submittedName>
</protein>
<name>A0A9P1G1V6_9DINO</name>
<keyword evidence="8" id="KW-1185">Reference proteome</keyword>
<dbReference type="GO" id="GO:0005524">
    <property type="term" value="F:ATP binding"/>
    <property type="evidence" value="ECO:0007669"/>
    <property type="project" value="InterPro"/>
</dbReference>